<dbReference type="Pfam" id="PF12301">
    <property type="entry name" value="CD99L2"/>
    <property type="match status" value="1"/>
</dbReference>
<dbReference type="PANTHER" id="PTHR15076:SF15">
    <property type="entry name" value="CD99 ANTIGEN"/>
    <property type="match status" value="1"/>
</dbReference>
<feature type="compositionally biased region" description="Gly residues" evidence="7">
    <location>
        <begin position="100"/>
        <end position="110"/>
    </location>
</feature>
<keyword evidence="4" id="KW-0732">Signal</keyword>
<feature type="compositionally biased region" description="Polar residues" evidence="7">
    <location>
        <begin position="234"/>
        <end position="243"/>
    </location>
</feature>
<dbReference type="GeneTree" id="ENSGT00940000154344"/>
<dbReference type="GO" id="GO:2000391">
    <property type="term" value="P:positive regulation of neutrophil extravasation"/>
    <property type="evidence" value="ECO:0000318"/>
    <property type="project" value="GO_Central"/>
</dbReference>
<dbReference type="STRING" id="8090.ENSORLP00000027166"/>
<dbReference type="Ensembl" id="ENSORLT00000043559.1">
    <property type="protein sequence ID" value="ENSORLP00000027166.1"/>
    <property type="gene ID" value="ENSORLG00000020644.2"/>
</dbReference>
<feature type="region of interest" description="Disordered" evidence="7">
    <location>
        <begin position="220"/>
        <end position="243"/>
    </location>
</feature>
<evidence type="ECO:0000256" key="1">
    <source>
        <dbReference type="ARBA" id="ARBA00004479"/>
    </source>
</evidence>
<evidence type="ECO:0000256" key="8">
    <source>
        <dbReference type="SAM" id="Phobius"/>
    </source>
</evidence>
<reference evidence="9" key="2">
    <citation type="submission" date="2025-08" db="UniProtKB">
        <authorList>
            <consortium name="Ensembl"/>
        </authorList>
    </citation>
    <scope>IDENTIFICATION</scope>
    <source>
        <strain evidence="9">Hd-rR</strain>
    </source>
</reference>
<feature type="compositionally biased region" description="Gly residues" evidence="7">
    <location>
        <begin position="130"/>
        <end position="140"/>
    </location>
</feature>
<feature type="transmembrane region" description="Helical" evidence="8">
    <location>
        <begin position="187"/>
        <end position="208"/>
    </location>
</feature>
<keyword evidence="3 8" id="KW-0812">Transmembrane</keyword>
<feature type="compositionally biased region" description="Basic residues" evidence="7">
    <location>
        <begin position="19"/>
        <end position="32"/>
    </location>
</feature>
<keyword evidence="5 8" id="KW-1133">Transmembrane helix</keyword>
<accession>A0A3B3H5M9</accession>
<name>A0A3B3H5M9_ORYLA</name>
<evidence type="ECO:0000313" key="10">
    <source>
        <dbReference type="Proteomes" id="UP000001038"/>
    </source>
</evidence>
<protein>
    <submittedName>
        <fullName evidence="9">CD99 molecule</fullName>
    </submittedName>
</protein>
<proteinExistence type="inferred from homology"/>
<evidence type="ECO:0000313" key="9">
    <source>
        <dbReference type="Ensembl" id="ENSORLP00000027166.1"/>
    </source>
</evidence>
<dbReference type="PANTHER" id="PTHR15076">
    <property type="entry name" value="CD99/MIC2 PROTEIN RELATED"/>
    <property type="match status" value="1"/>
</dbReference>
<reference evidence="9" key="3">
    <citation type="submission" date="2025-09" db="UniProtKB">
        <authorList>
            <consortium name="Ensembl"/>
        </authorList>
    </citation>
    <scope>IDENTIFICATION</scope>
    <source>
        <strain evidence="9">Hd-rR</strain>
    </source>
</reference>
<evidence type="ECO:0000256" key="6">
    <source>
        <dbReference type="ARBA" id="ARBA00023136"/>
    </source>
</evidence>
<evidence type="ECO:0000256" key="3">
    <source>
        <dbReference type="ARBA" id="ARBA00022692"/>
    </source>
</evidence>
<dbReference type="InParanoid" id="A0A3B3H5M9"/>
<evidence type="ECO:0000256" key="7">
    <source>
        <dbReference type="SAM" id="MobiDB-lite"/>
    </source>
</evidence>
<evidence type="ECO:0000256" key="4">
    <source>
        <dbReference type="ARBA" id="ARBA00022729"/>
    </source>
</evidence>
<feature type="region of interest" description="Disordered" evidence="7">
    <location>
        <begin position="1"/>
        <end position="37"/>
    </location>
</feature>
<evidence type="ECO:0000256" key="2">
    <source>
        <dbReference type="ARBA" id="ARBA00008763"/>
    </source>
</evidence>
<comment type="similarity">
    <text evidence="2">Belongs to the CD99 family.</text>
</comment>
<gene>
    <name evidence="9" type="primary">cd99</name>
</gene>
<comment type="subcellular location">
    <subcellularLocation>
        <location evidence="1">Membrane</location>
        <topology evidence="1">Single-pass type I membrane protein</topology>
    </subcellularLocation>
</comment>
<sequence length="276" mass="28127">MSQSDTGHPQRNALPAPKRSARRSRRSRRSRRAGAAMKSLLITASLLLLISGTRTQGGFDLSDALDDHPTDAPKPKEPTKSPEKPKPDSPKTTKKPSIPSGGGGGGGDGFDLGDALLPDPKTTKKPSVPSGGGGGGGGGSFSDDDLLNTLDDGYKPDKTGSRGRAADSNYDAAGGADQPQEAGSGPIAGIISAIGVALVGAASGYFAYQKKKLCFKLQGGTDPESGKGRAGTQAEPQGRSTLSVGVPAPPVCFTPPPDCSVLMGCQHFPPRPGWLS</sequence>
<organism evidence="9 10">
    <name type="scientific">Oryzias latipes</name>
    <name type="common">Japanese rice fish</name>
    <name type="synonym">Japanese killifish</name>
    <dbReference type="NCBI Taxonomy" id="8090"/>
    <lineage>
        <taxon>Eukaryota</taxon>
        <taxon>Metazoa</taxon>
        <taxon>Chordata</taxon>
        <taxon>Craniata</taxon>
        <taxon>Vertebrata</taxon>
        <taxon>Euteleostomi</taxon>
        <taxon>Actinopterygii</taxon>
        <taxon>Neopterygii</taxon>
        <taxon>Teleostei</taxon>
        <taxon>Neoteleostei</taxon>
        <taxon>Acanthomorphata</taxon>
        <taxon>Ovalentaria</taxon>
        <taxon>Atherinomorphae</taxon>
        <taxon>Beloniformes</taxon>
        <taxon>Adrianichthyidae</taxon>
        <taxon>Oryziinae</taxon>
        <taxon>Oryzias</taxon>
    </lineage>
</organism>
<reference evidence="9 10" key="1">
    <citation type="journal article" date="2007" name="Nature">
        <title>The medaka draft genome and insights into vertebrate genome evolution.</title>
        <authorList>
            <person name="Kasahara M."/>
            <person name="Naruse K."/>
            <person name="Sasaki S."/>
            <person name="Nakatani Y."/>
            <person name="Qu W."/>
            <person name="Ahsan B."/>
            <person name="Yamada T."/>
            <person name="Nagayasu Y."/>
            <person name="Doi K."/>
            <person name="Kasai Y."/>
            <person name="Jindo T."/>
            <person name="Kobayashi D."/>
            <person name="Shimada A."/>
            <person name="Toyoda A."/>
            <person name="Kuroki Y."/>
            <person name="Fujiyama A."/>
            <person name="Sasaki T."/>
            <person name="Shimizu A."/>
            <person name="Asakawa S."/>
            <person name="Shimizu N."/>
            <person name="Hashimoto S."/>
            <person name="Yang J."/>
            <person name="Lee Y."/>
            <person name="Matsushima K."/>
            <person name="Sugano S."/>
            <person name="Sakaizumi M."/>
            <person name="Narita T."/>
            <person name="Ohishi K."/>
            <person name="Haga S."/>
            <person name="Ohta F."/>
            <person name="Nomoto H."/>
            <person name="Nogata K."/>
            <person name="Morishita T."/>
            <person name="Endo T."/>
            <person name="Shin-I T."/>
            <person name="Takeda H."/>
            <person name="Morishita S."/>
            <person name="Kohara Y."/>
        </authorList>
    </citation>
    <scope>NUCLEOTIDE SEQUENCE [LARGE SCALE GENOMIC DNA]</scope>
    <source>
        <strain evidence="9 10">Hd-rR</strain>
    </source>
</reference>
<keyword evidence="10" id="KW-1185">Reference proteome</keyword>
<evidence type="ECO:0000256" key="5">
    <source>
        <dbReference type="ARBA" id="ARBA00022989"/>
    </source>
</evidence>
<dbReference type="GO" id="GO:0005886">
    <property type="term" value="C:plasma membrane"/>
    <property type="evidence" value="ECO:0000318"/>
    <property type="project" value="GO_Central"/>
</dbReference>
<dbReference type="AlphaFoldDB" id="A0A3B3H5M9"/>
<dbReference type="Bgee" id="ENSORLG00000020644">
    <property type="expression patterns" value="Expressed in mesonephros and 14 other cell types or tissues"/>
</dbReference>
<dbReference type="GO" id="GO:0072683">
    <property type="term" value="P:T cell extravasation"/>
    <property type="evidence" value="ECO:0000318"/>
    <property type="project" value="GO_Central"/>
</dbReference>
<feature type="region of interest" description="Disordered" evidence="7">
    <location>
        <begin position="56"/>
        <end position="181"/>
    </location>
</feature>
<dbReference type="InterPro" id="IPR022078">
    <property type="entry name" value="CD99L2"/>
</dbReference>
<dbReference type="Proteomes" id="UP000001038">
    <property type="component" value="Chromosome 2"/>
</dbReference>
<dbReference type="GO" id="GO:0034109">
    <property type="term" value="P:homotypic cell-cell adhesion"/>
    <property type="evidence" value="ECO:0000318"/>
    <property type="project" value="GO_Central"/>
</dbReference>
<feature type="compositionally biased region" description="Basic and acidic residues" evidence="7">
    <location>
        <begin position="65"/>
        <end position="91"/>
    </location>
</feature>
<keyword evidence="6 8" id="KW-0472">Membrane</keyword>